<evidence type="ECO:0000259" key="1">
    <source>
        <dbReference type="Pfam" id="PF06985"/>
    </source>
</evidence>
<dbReference type="InterPro" id="IPR010730">
    <property type="entry name" value="HET"/>
</dbReference>
<sequence length="349" mass="39521">CRQNHGCSSPDHPERANYPSRLLDVGMGEDEIITLQSTGTFQNEEYVCLSHCWGKTRPLTLNGKTRAALTKGIDVAKLPQTFQDAVKITRRLHIQYLWIDSLCILQDDKSDWEVESGHMGYVYAGAVCTIAATVAKNSDGGLFSNRGDLLPPSRIDANFDASRSWLADKVNGFLERQIDEAPLNKRAWVSQERQLSRRIMHFGSQLFWECYESQACEMYPVSLPDWALPDPNSDTAKLREKLHHIADQPESNMFSSSHPHASKQGLDLNTYHAWSSFRDKYSKCELTHDGDKLVAIHGIAQRIGQATGDELVAGLWRSRIAEELCWFKKRPATEPTKWRAPTWSWASTN</sequence>
<feature type="non-terminal residue" evidence="2">
    <location>
        <position position="1"/>
    </location>
</feature>
<evidence type="ECO:0000313" key="3">
    <source>
        <dbReference type="Proteomes" id="UP000799444"/>
    </source>
</evidence>
<protein>
    <submittedName>
        <fullName evidence="2">HET-domain-containing protein</fullName>
    </submittedName>
</protein>
<dbReference type="AlphaFoldDB" id="A0A9P4QZ88"/>
<reference evidence="2" key="1">
    <citation type="journal article" date="2020" name="Stud. Mycol.">
        <title>101 Dothideomycetes genomes: a test case for predicting lifestyles and emergence of pathogens.</title>
        <authorList>
            <person name="Haridas S."/>
            <person name="Albert R."/>
            <person name="Binder M."/>
            <person name="Bloem J."/>
            <person name="Labutti K."/>
            <person name="Salamov A."/>
            <person name="Andreopoulos B."/>
            <person name="Baker S."/>
            <person name="Barry K."/>
            <person name="Bills G."/>
            <person name="Bluhm B."/>
            <person name="Cannon C."/>
            <person name="Castanera R."/>
            <person name="Culley D."/>
            <person name="Daum C."/>
            <person name="Ezra D."/>
            <person name="Gonzalez J."/>
            <person name="Henrissat B."/>
            <person name="Kuo A."/>
            <person name="Liang C."/>
            <person name="Lipzen A."/>
            <person name="Lutzoni F."/>
            <person name="Magnuson J."/>
            <person name="Mondo S."/>
            <person name="Nolan M."/>
            <person name="Ohm R."/>
            <person name="Pangilinan J."/>
            <person name="Park H.-J."/>
            <person name="Ramirez L."/>
            <person name="Alfaro M."/>
            <person name="Sun H."/>
            <person name="Tritt A."/>
            <person name="Yoshinaga Y."/>
            <person name="Zwiers L.-H."/>
            <person name="Turgeon B."/>
            <person name="Goodwin S."/>
            <person name="Spatafora J."/>
            <person name="Crous P."/>
            <person name="Grigoriev I."/>
        </authorList>
    </citation>
    <scope>NUCLEOTIDE SEQUENCE</scope>
    <source>
        <strain evidence="2">CBS 125425</strain>
    </source>
</reference>
<dbReference type="PANTHER" id="PTHR33112">
    <property type="entry name" value="DOMAIN PROTEIN, PUTATIVE-RELATED"/>
    <property type="match status" value="1"/>
</dbReference>
<name>A0A9P4QZ88_9PLEO</name>
<dbReference type="PANTHER" id="PTHR33112:SF10">
    <property type="entry name" value="TOL"/>
    <property type="match status" value="1"/>
</dbReference>
<proteinExistence type="predicted"/>
<gene>
    <name evidence="2" type="ORF">EJ04DRAFT_396471</name>
</gene>
<accession>A0A9P4QZ88</accession>
<organism evidence="2 3">
    <name type="scientific">Polyplosphaeria fusca</name>
    <dbReference type="NCBI Taxonomy" id="682080"/>
    <lineage>
        <taxon>Eukaryota</taxon>
        <taxon>Fungi</taxon>
        <taxon>Dikarya</taxon>
        <taxon>Ascomycota</taxon>
        <taxon>Pezizomycotina</taxon>
        <taxon>Dothideomycetes</taxon>
        <taxon>Pleosporomycetidae</taxon>
        <taxon>Pleosporales</taxon>
        <taxon>Tetraplosphaeriaceae</taxon>
        <taxon>Polyplosphaeria</taxon>
    </lineage>
</organism>
<feature type="non-terminal residue" evidence="2">
    <location>
        <position position="349"/>
    </location>
</feature>
<dbReference type="EMBL" id="ML996134">
    <property type="protein sequence ID" value="KAF2735609.1"/>
    <property type="molecule type" value="Genomic_DNA"/>
</dbReference>
<keyword evidence="3" id="KW-1185">Reference proteome</keyword>
<feature type="domain" description="Heterokaryon incompatibility" evidence="1">
    <location>
        <begin position="46"/>
        <end position="192"/>
    </location>
</feature>
<comment type="caution">
    <text evidence="2">The sequence shown here is derived from an EMBL/GenBank/DDBJ whole genome shotgun (WGS) entry which is preliminary data.</text>
</comment>
<dbReference type="Pfam" id="PF06985">
    <property type="entry name" value="HET"/>
    <property type="match status" value="1"/>
</dbReference>
<dbReference type="Proteomes" id="UP000799444">
    <property type="component" value="Unassembled WGS sequence"/>
</dbReference>
<evidence type="ECO:0000313" key="2">
    <source>
        <dbReference type="EMBL" id="KAF2735609.1"/>
    </source>
</evidence>
<dbReference type="OrthoDB" id="2958217at2759"/>